<dbReference type="CDD" id="cd01335">
    <property type="entry name" value="Radical_SAM"/>
    <property type="match status" value="1"/>
</dbReference>
<evidence type="ECO:0000256" key="1">
    <source>
        <dbReference type="ARBA" id="ARBA00022723"/>
    </source>
</evidence>
<dbReference type="KEGG" id="kbs:EPA93_20505"/>
<protein>
    <submittedName>
        <fullName evidence="4">Radical SAM protein</fullName>
    </submittedName>
</protein>
<proteinExistence type="predicted"/>
<evidence type="ECO:0000313" key="5">
    <source>
        <dbReference type="Proteomes" id="UP000290365"/>
    </source>
</evidence>
<gene>
    <name evidence="4" type="ORF">EPA93_20505</name>
</gene>
<dbReference type="GO" id="GO:0046872">
    <property type="term" value="F:metal ion binding"/>
    <property type="evidence" value="ECO:0007669"/>
    <property type="project" value="UniProtKB-KW"/>
</dbReference>
<dbReference type="Proteomes" id="UP000290365">
    <property type="component" value="Chromosome"/>
</dbReference>
<dbReference type="OrthoDB" id="9785699at2"/>
<evidence type="ECO:0000313" key="4">
    <source>
        <dbReference type="EMBL" id="QBD78251.1"/>
    </source>
</evidence>
<dbReference type="SUPFAM" id="SSF102114">
    <property type="entry name" value="Radical SAM enzymes"/>
    <property type="match status" value="1"/>
</dbReference>
<accession>A0A4V0YZ26</accession>
<name>A0A4V0YZ26_KTERU</name>
<organism evidence="4 5">
    <name type="scientific">Ktedonosporobacter rubrisoli</name>
    <dbReference type="NCBI Taxonomy" id="2509675"/>
    <lineage>
        <taxon>Bacteria</taxon>
        <taxon>Bacillati</taxon>
        <taxon>Chloroflexota</taxon>
        <taxon>Ktedonobacteria</taxon>
        <taxon>Ktedonobacterales</taxon>
        <taxon>Ktedonosporobacteraceae</taxon>
        <taxon>Ktedonosporobacter</taxon>
    </lineage>
</organism>
<keyword evidence="5" id="KW-1185">Reference proteome</keyword>
<dbReference type="AlphaFoldDB" id="A0A4V0YZ26"/>
<sequence length="274" mass="30575">MRRRILFTVEKNRVLVPVGQPCPFGCRYCYTRGGEVGLSRVNTTDILSHFQRFAEETPFETIQFGYDGDPFADPERGITMLRQLAMMGKNVNFSTKARLENSALAALCEIRSQMESTDTTLSALVSLSCWDSAAIVEPHTPSPYERIVTARNLKKIAIPVFIAVRPVLPHISDDEYERIADEGINAGCDGFILGPLYSDARGQFVRFIPPAALAAVRSKKSVVSWSAHSPTWTRYEDPDRLQKLLHMIERKGGRTFLSSADAVALAHQRQEVVA</sequence>
<dbReference type="RefSeq" id="WP_129889304.1">
    <property type="nucleotide sequence ID" value="NZ_CP035758.1"/>
</dbReference>
<dbReference type="InterPro" id="IPR058240">
    <property type="entry name" value="rSAM_sf"/>
</dbReference>
<evidence type="ECO:0000256" key="3">
    <source>
        <dbReference type="ARBA" id="ARBA00023014"/>
    </source>
</evidence>
<keyword evidence="2" id="KW-0408">Iron</keyword>
<dbReference type="GO" id="GO:0003824">
    <property type="term" value="F:catalytic activity"/>
    <property type="evidence" value="ECO:0007669"/>
    <property type="project" value="InterPro"/>
</dbReference>
<keyword evidence="3" id="KW-0411">Iron-sulfur</keyword>
<reference evidence="4 5" key="1">
    <citation type="submission" date="2019-01" db="EMBL/GenBank/DDBJ databases">
        <title>Ktedonosporobacter rubrisoli SCAWS-G2.</title>
        <authorList>
            <person name="Huang Y."/>
            <person name="Yan B."/>
        </authorList>
    </citation>
    <scope>NUCLEOTIDE SEQUENCE [LARGE SCALE GENOMIC DNA]</scope>
    <source>
        <strain evidence="4 5">SCAWS-G2</strain>
    </source>
</reference>
<dbReference type="SFLD" id="SFLDS00029">
    <property type="entry name" value="Radical_SAM"/>
    <property type="match status" value="1"/>
</dbReference>
<dbReference type="InterPro" id="IPR040086">
    <property type="entry name" value="MJ0683-like"/>
</dbReference>
<keyword evidence="1" id="KW-0479">Metal-binding</keyword>
<dbReference type="PANTHER" id="PTHR43432:SF4">
    <property type="entry name" value="RADICAL SAM CORE DOMAIN-CONTAINING PROTEIN"/>
    <property type="match status" value="1"/>
</dbReference>
<dbReference type="GO" id="GO:0051536">
    <property type="term" value="F:iron-sulfur cluster binding"/>
    <property type="evidence" value="ECO:0007669"/>
    <property type="project" value="UniProtKB-KW"/>
</dbReference>
<dbReference type="InterPro" id="IPR007197">
    <property type="entry name" value="rSAM"/>
</dbReference>
<evidence type="ECO:0000256" key="2">
    <source>
        <dbReference type="ARBA" id="ARBA00023004"/>
    </source>
</evidence>
<dbReference type="EMBL" id="CP035758">
    <property type="protein sequence ID" value="QBD78251.1"/>
    <property type="molecule type" value="Genomic_DNA"/>
</dbReference>
<dbReference type="PANTHER" id="PTHR43432">
    <property type="entry name" value="SLR0285 PROTEIN"/>
    <property type="match status" value="1"/>
</dbReference>
<dbReference type="Gene3D" id="3.80.30.30">
    <property type="match status" value="1"/>
</dbReference>